<evidence type="ECO:0000256" key="8">
    <source>
        <dbReference type="HAMAP-Rule" id="MF_01818"/>
    </source>
</evidence>
<evidence type="ECO:0000256" key="7">
    <source>
        <dbReference type="ARBA" id="ARBA00022833"/>
    </source>
</evidence>
<feature type="binding site" evidence="8">
    <location>
        <position position="60"/>
    </location>
    <ligand>
        <name>Zn(2+)</name>
        <dbReference type="ChEBI" id="CHEBI:29105"/>
        <label>1</label>
        <note>catalytic</note>
    </ligand>
</feature>
<dbReference type="AlphaFoldDB" id="A0A2X4PKN4"/>
<keyword evidence="2 8" id="KW-0819">tRNA processing</keyword>
<comment type="cofactor">
    <cofactor evidence="8">
        <name>Zn(2+)</name>
        <dbReference type="ChEBI" id="CHEBI:29105"/>
    </cofactor>
    <text evidence="8">Binds 2 Zn(2+) ions.</text>
</comment>
<dbReference type="Gene3D" id="3.60.15.10">
    <property type="entry name" value="Ribonuclease Z/Hydroxyacylglutathione hydrolase-like"/>
    <property type="match status" value="1"/>
</dbReference>
<reference evidence="9 10" key="1">
    <citation type="submission" date="2018-06" db="EMBL/GenBank/DDBJ databases">
        <authorList>
            <consortium name="Pathogen Informatics"/>
            <person name="Doyle S."/>
        </authorList>
    </citation>
    <scope>NUCLEOTIDE SEQUENCE [LARGE SCALE GENOMIC DNA]</scope>
    <source>
        <strain evidence="9 10">NCTC12858</strain>
    </source>
</reference>
<feature type="active site" description="Proton acceptor" evidence="8">
    <location>
        <position position="64"/>
    </location>
</feature>
<keyword evidence="6 8" id="KW-0378">Hydrolase</keyword>
<feature type="binding site" evidence="8">
    <location>
        <position position="268"/>
    </location>
    <ligand>
        <name>Zn(2+)</name>
        <dbReference type="ChEBI" id="CHEBI:29105"/>
        <label>2</label>
        <note>catalytic</note>
    </ligand>
</feature>
<accession>A0A2X4PKN4</accession>
<dbReference type="CDD" id="cd07717">
    <property type="entry name" value="RNaseZ_ZiPD-like_MBL-fold"/>
    <property type="match status" value="1"/>
</dbReference>
<keyword evidence="7 8" id="KW-0862">Zinc</keyword>
<evidence type="ECO:0000313" key="10">
    <source>
        <dbReference type="Proteomes" id="UP000249300"/>
    </source>
</evidence>
<proteinExistence type="inferred from homology"/>
<evidence type="ECO:0000313" key="9">
    <source>
        <dbReference type="EMBL" id="SQH72885.1"/>
    </source>
</evidence>
<evidence type="ECO:0000256" key="4">
    <source>
        <dbReference type="ARBA" id="ARBA00022723"/>
    </source>
</evidence>
<dbReference type="KEGG" id="pcre:NCTC12858_00719"/>
<evidence type="ECO:0000256" key="2">
    <source>
        <dbReference type="ARBA" id="ARBA00022694"/>
    </source>
</evidence>
<comment type="subunit">
    <text evidence="1 8">Homodimer.</text>
</comment>
<keyword evidence="10" id="KW-1185">Reference proteome</keyword>
<evidence type="ECO:0000256" key="5">
    <source>
        <dbReference type="ARBA" id="ARBA00022759"/>
    </source>
</evidence>
<dbReference type="HAMAP" id="MF_01818">
    <property type="entry name" value="RNase_Z_BN"/>
    <property type="match status" value="1"/>
</dbReference>
<sequence length="301" mass="33578">MELLILGCGSAAPTTKHLPSCQILEHRGKLYMIDCGEGAQLSLRKHRVSFSRLVHIFISHLHGDHCFGLPGIISSMGLLGRTAPLFIHGPSGIELYLEPILKFFCDRLPYEVKICPHDTKQMACILETRSLEVHTLPLNHRIPCAGFLFREKTQKSHLIAEMAEFYKIPVSLRKDIIAGADYTCPDGTLIPNSRLTKPANTPKSYAYCSDTAYHPQLIEQIKGVSLLYHEATFMESECKRAIETCHSTAKEAARIAQLSEAERLLIGHYSARYTDESGLLQEARSVFPNTIAANEGMTIEI</sequence>
<comment type="similarity">
    <text evidence="8">Belongs to the RNase Z family.</text>
</comment>
<evidence type="ECO:0000256" key="6">
    <source>
        <dbReference type="ARBA" id="ARBA00022801"/>
    </source>
</evidence>
<dbReference type="Proteomes" id="UP000249300">
    <property type="component" value="Chromosome 1"/>
</dbReference>
<dbReference type="NCBIfam" id="NF000801">
    <property type="entry name" value="PRK00055.1-3"/>
    <property type="match status" value="1"/>
</dbReference>
<evidence type="ECO:0000256" key="3">
    <source>
        <dbReference type="ARBA" id="ARBA00022722"/>
    </source>
</evidence>
<feature type="binding site" evidence="8">
    <location>
        <position position="210"/>
    </location>
    <ligand>
        <name>Zn(2+)</name>
        <dbReference type="ChEBI" id="CHEBI:29105"/>
        <label>1</label>
        <note>catalytic</note>
    </ligand>
</feature>
<dbReference type="SUPFAM" id="SSF56281">
    <property type="entry name" value="Metallo-hydrolase/oxidoreductase"/>
    <property type="match status" value="1"/>
</dbReference>
<dbReference type="PANTHER" id="PTHR46018:SF2">
    <property type="entry name" value="ZINC PHOSPHODIESTERASE ELAC PROTEIN 1"/>
    <property type="match status" value="1"/>
</dbReference>
<organism evidence="9 10">
    <name type="scientific">Porphyromonas crevioricanis</name>
    <dbReference type="NCBI Taxonomy" id="393921"/>
    <lineage>
        <taxon>Bacteria</taxon>
        <taxon>Pseudomonadati</taxon>
        <taxon>Bacteroidota</taxon>
        <taxon>Bacteroidia</taxon>
        <taxon>Bacteroidales</taxon>
        <taxon>Porphyromonadaceae</taxon>
        <taxon>Porphyromonas</taxon>
    </lineage>
</organism>
<feature type="binding site" evidence="8">
    <location>
        <position position="65"/>
    </location>
    <ligand>
        <name>Zn(2+)</name>
        <dbReference type="ChEBI" id="CHEBI:29105"/>
        <label>2</label>
        <note>catalytic</note>
    </ligand>
</feature>
<keyword evidence="5 8" id="KW-0255">Endonuclease</keyword>
<feature type="binding site" evidence="8">
    <location>
        <position position="64"/>
    </location>
    <ligand>
        <name>Zn(2+)</name>
        <dbReference type="ChEBI" id="CHEBI:29105"/>
        <label>2</label>
        <note>catalytic</note>
    </ligand>
</feature>
<keyword evidence="3 8" id="KW-0540">Nuclease</keyword>
<evidence type="ECO:0000256" key="1">
    <source>
        <dbReference type="ARBA" id="ARBA00011738"/>
    </source>
</evidence>
<protein>
    <recommendedName>
        <fullName evidence="8">Ribonuclease Z</fullName>
        <shortName evidence="8">RNase Z</shortName>
        <ecNumber evidence="8">3.1.26.11</ecNumber>
    </recommendedName>
    <alternativeName>
        <fullName evidence="8">tRNA 3 endonuclease</fullName>
    </alternativeName>
    <alternativeName>
        <fullName evidence="8">tRNase Z</fullName>
    </alternativeName>
</protein>
<feature type="binding site" evidence="8">
    <location>
        <position position="62"/>
    </location>
    <ligand>
        <name>Zn(2+)</name>
        <dbReference type="ChEBI" id="CHEBI:29105"/>
        <label>1</label>
        <note>catalytic</note>
    </ligand>
</feature>
<dbReference type="PANTHER" id="PTHR46018">
    <property type="entry name" value="ZINC PHOSPHODIESTERASE ELAC PROTEIN 1"/>
    <property type="match status" value="1"/>
</dbReference>
<name>A0A2X4PKN4_9PORP</name>
<comment type="catalytic activity">
    <reaction evidence="8">
        <text>Endonucleolytic cleavage of RNA, removing extra 3' nucleotides from tRNA precursor, generating 3' termini of tRNAs. A 3'-hydroxy group is left at the tRNA terminus and a 5'-phosphoryl group is left at the trailer molecule.</text>
        <dbReference type="EC" id="3.1.26.11"/>
    </reaction>
</comment>
<dbReference type="EC" id="3.1.26.11" evidence="8"/>
<dbReference type="Pfam" id="PF23023">
    <property type="entry name" value="Anti-Pycsar_Apyc1"/>
    <property type="match status" value="1"/>
</dbReference>
<comment type="function">
    <text evidence="8">Zinc phosphodiesterase, which displays some tRNA 3'-processing endonuclease activity. Probably involved in tRNA maturation, by removing a 3'-trailer from precursor tRNA.</text>
</comment>
<feature type="binding site" evidence="8">
    <location>
        <position position="140"/>
    </location>
    <ligand>
        <name>Zn(2+)</name>
        <dbReference type="ChEBI" id="CHEBI:29105"/>
        <label>1</label>
        <note>catalytic</note>
    </ligand>
</feature>
<gene>
    <name evidence="8 9" type="primary">rnz</name>
    <name evidence="9" type="ORF">NCTC12858_00719</name>
</gene>
<dbReference type="GO" id="GO:0042781">
    <property type="term" value="F:3'-tRNA processing endoribonuclease activity"/>
    <property type="evidence" value="ECO:0007669"/>
    <property type="project" value="UniProtKB-UniRule"/>
</dbReference>
<dbReference type="InterPro" id="IPR013471">
    <property type="entry name" value="RNase_Z/BN"/>
</dbReference>
<dbReference type="GO" id="GO:0008270">
    <property type="term" value="F:zinc ion binding"/>
    <property type="evidence" value="ECO:0007669"/>
    <property type="project" value="UniProtKB-UniRule"/>
</dbReference>
<keyword evidence="4 8" id="KW-0479">Metal-binding</keyword>
<dbReference type="InterPro" id="IPR036866">
    <property type="entry name" value="RibonucZ/Hydroxyglut_hydro"/>
</dbReference>
<dbReference type="EMBL" id="LS483447">
    <property type="protein sequence ID" value="SQH72885.1"/>
    <property type="molecule type" value="Genomic_DNA"/>
</dbReference>
<feature type="binding site" evidence="8">
    <location>
        <position position="210"/>
    </location>
    <ligand>
        <name>Zn(2+)</name>
        <dbReference type="ChEBI" id="CHEBI:29105"/>
        <label>2</label>
        <note>catalytic</note>
    </ligand>
</feature>
<dbReference type="NCBIfam" id="TIGR02651">
    <property type="entry name" value="RNase_Z"/>
    <property type="match status" value="1"/>
</dbReference>